<evidence type="ECO:0000256" key="13">
    <source>
        <dbReference type="ARBA" id="ARBA00023180"/>
    </source>
</evidence>
<feature type="domain" description="Disease resistance R13L4/SHOC-2-like LRR" evidence="17">
    <location>
        <begin position="244"/>
        <end position="384"/>
    </location>
</feature>
<comment type="caution">
    <text evidence="18">The sequence shown here is derived from an EMBL/GenBank/DDBJ whole genome shotgun (WGS) entry which is preliminary data.</text>
</comment>
<dbReference type="EC" id="2.7.11.1" evidence="3"/>
<comment type="subcellular location">
    <subcellularLocation>
        <location evidence="1">Cell membrane</location>
        <topology evidence="1">Single-pass type I membrane protein</topology>
    </subcellularLocation>
</comment>
<dbReference type="GO" id="GO:0051707">
    <property type="term" value="P:response to other organism"/>
    <property type="evidence" value="ECO:0007669"/>
    <property type="project" value="UniProtKB-ARBA"/>
</dbReference>
<evidence type="ECO:0000256" key="4">
    <source>
        <dbReference type="ARBA" id="ARBA00022475"/>
    </source>
</evidence>
<keyword evidence="6" id="KW-0433">Leucine-rich repeat</keyword>
<protein>
    <recommendedName>
        <fullName evidence="3">non-specific serine/threonine protein kinase</fullName>
        <ecNumber evidence="3">2.7.11.1</ecNumber>
    </recommendedName>
</protein>
<keyword evidence="7" id="KW-0812">Transmembrane</keyword>
<dbReference type="Pfam" id="PF20141">
    <property type="entry name" value="Island"/>
    <property type="match status" value="1"/>
</dbReference>
<keyword evidence="5" id="KW-0418">Kinase</keyword>
<reference evidence="18 19" key="1">
    <citation type="submission" date="2024-02" db="EMBL/GenBank/DDBJ databases">
        <authorList>
            <person name="Vignale AGUSTIN F."/>
            <person name="Sosa J E."/>
            <person name="Modenutti C."/>
        </authorList>
    </citation>
    <scope>NUCLEOTIDE SEQUENCE [LARGE SCALE GENOMIC DNA]</scope>
</reference>
<evidence type="ECO:0000313" key="18">
    <source>
        <dbReference type="EMBL" id="CAK9183293.1"/>
    </source>
</evidence>
<organism evidence="18 19">
    <name type="scientific">Ilex paraguariensis</name>
    <name type="common">yerba mate</name>
    <dbReference type="NCBI Taxonomy" id="185542"/>
    <lineage>
        <taxon>Eukaryota</taxon>
        <taxon>Viridiplantae</taxon>
        <taxon>Streptophyta</taxon>
        <taxon>Embryophyta</taxon>
        <taxon>Tracheophyta</taxon>
        <taxon>Spermatophyta</taxon>
        <taxon>Magnoliopsida</taxon>
        <taxon>eudicotyledons</taxon>
        <taxon>Gunneridae</taxon>
        <taxon>Pentapetalae</taxon>
        <taxon>asterids</taxon>
        <taxon>campanulids</taxon>
        <taxon>Aquifoliales</taxon>
        <taxon>Aquifoliaceae</taxon>
        <taxon>Ilex</taxon>
    </lineage>
</organism>
<keyword evidence="10" id="KW-1133">Transmembrane helix</keyword>
<evidence type="ECO:0000256" key="14">
    <source>
        <dbReference type="ARBA" id="ARBA00047899"/>
    </source>
</evidence>
<dbReference type="PROSITE" id="PS51450">
    <property type="entry name" value="LRR"/>
    <property type="match status" value="1"/>
</dbReference>
<evidence type="ECO:0000259" key="16">
    <source>
        <dbReference type="Pfam" id="PF20141"/>
    </source>
</evidence>
<keyword evidence="12" id="KW-0675">Receptor</keyword>
<dbReference type="InterPro" id="IPR055414">
    <property type="entry name" value="LRR_R13L4/SHOC2-like"/>
</dbReference>
<evidence type="ECO:0000256" key="15">
    <source>
        <dbReference type="ARBA" id="ARBA00048679"/>
    </source>
</evidence>
<keyword evidence="5" id="KW-0723">Serine/threonine-protein kinase</keyword>
<keyword evidence="19" id="KW-1185">Reference proteome</keyword>
<dbReference type="GO" id="GO:0005886">
    <property type="term" value="C:plasma membrane"/>
    <property type="evidence" value="ECO:0007669"/>
    <property type="project" value="UniProtKB-SubCell"/>
</dbReference>
<dbReference type="InterPro" id="IPR003591">
    <property type="entry name" value="Leu-rich_rpt_typical-subtyp"/>
</dbReference>
<dbReference type="InterPro" id="IPR001611">
    <property type="entry name" value="Leu-rich_rpt"/>
</dbReference>
<evidence type="ECO:0000256" key="7">
    <source>
        <dbReference type="ARBA" id="ARBA00022692"/>
    </source>
</evidence>
<evidence type="ECO:0000256" key="10">
    <source>
        <dbReference type="ARBA" id="ARBA00022989"/>
    </source>
</evidence>
<dbReference type="InterPro" id="IPR053213">
    <property type="entry name" value="RLP29"/>
</dbReference>
<dbReference type="InterPro" id="IPR045381">
    <property type="entry name" value="BRI1_island_dom"/>
</dbReference>
<dbReference type="GO" id="GO:0004674">
    <property type="term" value="F:protein serine/threonine kinase activity"/>
    <property type="evidence" value="ECO:0007669"/>
    <property type="project" value="UniProtKB-KW"/>
</dbReference>
<proteinExistence type="inferred from homology"/>
<dbReference type="SMART" id="SM00369">
    <property type="entry name" value="LRR_TYP"/>
    <property type="match status" value="5"/>
</dbReference>
<evidence type="ECO:0000256" key="8">
    <source>
        <dbReference type="ARBA" id="ARBA00022729"/>
    </source>
</evidence>
<comment type="similarity">
    <text evidence="2">Belongs to the RLP family.</text>
</comment>
<dbReference type="EMBL" id="CAUOFW020008611">
    <property type="protein sequence ID" value="CAK9183293.1"/>
    <property type="molecule type" value="Genomic_DNA"/>
</dbReference>
<keyword evidence="11" id="KW-0472">Membrane</keyword>
<name>A0ABC8UQI7_9AQUA</name>
<accession>A0ABC8UQI7</accession>
<dbReference type="Pfam" id="PF00560">
    <property type="entry name" value="LRR_1"/>
    <property type="match status" value="6"/>
</dbReference>
<keyword evidence="5" id="KW-0808">Transferase</keyword>
<evidence type="ECO:0000256" key="9">
    <source>
        <dbReference type="ARBA" id="ARBA00022737"/>
    </source>
</evidence>
<dbReference type="PRINTS" id="PR00019">
    <property type="entry name" value="LEURICHRPT"/>
</dbReference>
<keyword evidence="8" id="KW-0732">Signal</keyword>
<dbReference type="SUPFAM" id="SSF52058">
    <property type="entry name" value="L domain-like"/>
    <property type="match status" value="1"/>
</dbReference>
<dbReference type="FunFam" id="3.80.10.10:FF:000111">
    <property type="entry name" value="LRR receptor-like serine/threonine-protein kinase ERECTA"/>
    <property type="match status" value="1"/>
</dbReference>
<sequence>MAYPNTHNSSYPSKLHYQSQTCFTTGGQTITPVISPKSPARTPEFLHRSQRHLAERRFSLSLISLDKSSELGDPFDSKGLHLNFLVLDLSYNKISGQDLVRWLLPNGCGELRYLSLTSNKVAGDVPVSDCKSLEYLDLSANNFSIGFPSFGDCAYLQHRDLSSNKSSGDVSSCLSVCGKLSYLKLTNNHFTGAIPNLPSGAMQSLYLSGNGFHGVLPSNLSNLCSALVELDLSSNNLSGTVPESFGACSVLELLDISDNNFSGELPIGTFLKLSNLKDLVLSFNAFVGSLPESLSNLTNLETLDVSSNNISGLIPSGICQDPRNSLKMLYLQNNIFTGSIPESLASFGSLENLAILKLGNNSISWSISGELGDCCSLIWLDLNTNFLNGTIPPAMFKQSGKIALALLTGKMYVYIKNDGSKQCHGAWNLLESGGIRQEQLDRISSKHPCNFTRVYRGSTKPTFNHNGSMIFLDLSYNKLDGSIPKELGSTYYLSILNLGHNVLSGPIPPELGGLMYVASLDLSYNSLNGSIPPSLTGLAMLVEIDLSNNHLSGMIPESFPFDTFPDYRFLNNSGLCGYPLPPCGAGSGASLNQHQKSHRRQASLAGSVAMGLQIALRG</sequence>
<comment type="catalytic activity">
    <reaction evidence="14">
        <text>L-threonyl-[protein] + ATP = O-phospho-L-threonyl-[protein] + ADP + H(+)</text>
        <dbReference type="Rhea" id="RHEA:46608"/>
        <dbReference type="Rhea" id="RHEA-COMP:11060"/>
        <dbReference type="Rhea" id="RHEA-COMP:11605"/>
        <dbReference type="ChEBI" id="CHEBI:15378"/>
        <dbReference type="ChEBI" id="CHEBI:30013"/>
        <dbReference type="ChEBI" id="CHEBI:30616"/>
        <dbReference type="ChEBI" id="CHEBI:61977"/>
        <dbReference type="ChEBI" id="CHEBI:456216"/>
        <dbReference type="EC" id="2.7.11.1"/>
    </reaction>
</comment>
<dbReference type="PANTHER" id="PTHR48009:SF16">
    <property type="entry name" value="LEUCINE-RICH REPEAT-CONTAINING N-TERMINAL PLANT-TYPE DOMAIN-CONTAINING PROTEIN"/>
    <property type="match status" value="1"/>
</dbReference>
<dbReference type="InterPro" id="IPR032675">
    <property type="entry name" value="LRR_dom_sf"/>
</dbReference>
<evidence type="ECO:0000256" key="1">
    <source>
        <dbReference type="ARBA" id="ARBA00004251"/>
    </source>
</evidence>
<dbReference type="FunFam" id="3.80.10.10:FF:000041">
    <property type="entry name" value="LRR receptor-like serine/threonine-protein kinase ERECTA"/>
    <property type="match status" value="1"/>
</dbReference>
<dbReference type="Gene3D" id="3.30.1490.310">
    <property type="match status" value="1"/>
</dbReference>
<evidence type="ECO:0000313" key="19">
    <source>
        <dbReference type="Proteomes" id="UP001642360"/>
    </source>
</evidence>
<evidence type="ECO:0000256" key="5">
    <source>
        <dbReference type="ARBA" id="ARBA00022527"/>
    </source>
</evidence>
<keyword evidence="13" id="KW-0325">Glycoprotein</keyword>
<dbReference type="PANTHER" id="PTHR48009">
    <property type="entry name" value="LEUCINE-RICH REPEAT (LRR) FAMILY PROTEIN"/>
    <property type="match status" value="1"/>
</dbReference>
<comment type="catalytic activity">
    <reaction evidence="15">
        <text>L-seryl-[protein] + ATP = O-phospho-L-seryl-[protein] + ADP + H(+)</text>
        <dbReference type="Rhea" id="RHEA:17989"/>
        <dbReference type="Rhea" id="RHEA-COMP:9863"/>
        <dbReference type="Rhea" id="RHEA-COMP:11604"/>
        <dbReference type="ChEBI" id="CHEBI:15378"/>
        <dbReference type="ChEBI" id="CHEBI:29999"/>
        <dbReference type="ChEBI" id="CHEBI:30616"/>
        <dbReference type="ChEBI" id="CHEBI:83421"/>
        <dbReference type="ChEBI" id="CHEBI:456216"/>
        <dbReference type="EC" id="2.7.11.1"/>
    </reaction>
</comment>
<gene>
    <name evidence="18" type="ORF">ILEXP_LOCUS53549</name>
</gene>
<evidence type="ECO:0000256" key="12">
    <source>
        <dbReference type="ARBA" id="ARBA00023170"/>
    </source>
</evidence>
<keyword evidence="4" id="KW-1003">Cell membrane</keyword>
<dbReference type="GO" id="GO:0006952">
    <property type="term" value="P:defense response"/>
    <property type="evidence" value="ECO:0007669"/>
    <property type="project" value="UniProtKB-ARBA"/>
</dbReference>
<dbReference type="Gene3D" id="3.80.10.10">
    <property type="entry name" value="Ribonuclease Inhibitor"/>
    <property type="match status" value="2"/>
</dbReference>
<dbReference type="Pfam" id="PF23598">
    <property type="entry name" value="LRR_14"/>
    <property type="match status" value="1"/>
</dbReference>
<dbReference type="Proteomes" id="UP001642360">
    <property type="component" value="Unassembled WGS sequence"/>
</dbReference>
<evidence type="ECO:0000256" key="6">
    <source>
        <dbReference type="ARBA" id="ARBA00022614"/>
    </source>
</evidence>
<evidence type="ECO:0000256" key="2">
    <source>
        <dbReference type="ARBA" id="ARBA00009592"/>
    </source>
</evidence>
<feature type="domain" description="Brassinosteroid receptor BRI1 island" evidence="16">
    <location>
        <begin position="400"/>
        <end position="464"/>
    </location>
</feature>
<evidence type="ECO:0000256" key="11">
    <source>
        <dbReference type="ARBA" id="ARBA00023136"/>
    </source>
</evidence>
<keyword evidence="9" id="KW-0677">Repeat</keyword>
<dbReference type="AlphaFoldDB" id="A0ABC8UQI7"/>
<evidence type="ECO:0000256" key="3">
    <source>
        <dbReference type="ARBA" id="ARBA00012513"/>
    </source>
</evidence>
<evidence type="ECO:0000259" key="17">
    <source>
        <dbReference type="Pfam" id="PF23598"/>
    </source>
</evidence>